<dbReference type="EMBL" id="AZXY01000002">
    <property type="protein sequence ID" value="KSZ59768.1"/>
    <property type="molecule type" value="Genomic_DNA"/>
</dbReference>
<evidence type="ECO:0000313" key="2">
    <source>
        <dbReference type="EMBL" id="KSZ59768.1"/>
    </source>
</evidence>
<reference evidence="3" key="1">
    <citation type="submission" date="2015-01" db="EMBL/GenBank/DDBJ databases">
        <title>Draft genome sequence of Rhodococcus pyridinivorans strain KG-16, a hydrocarbon-degrading bacterium.</title>
        <authorList>
            <person name="Aggarwal R.K."/>
            <person name="Dawar C."/>
        </authorList>
    </citation>
    <scope>NUCLEOTIDE SEQUENCE [LARGE SCALE GENOMIC DNA]</scope>
    <source>
        <strain evidence="3">KG-16</strain>
    </source>
</reference>
<dbReference type="InterPro" id="IPR048037">
    <property type="entry name" value="DmmA-like_C"/>
</dbReference>
<dbReference type="GeneID" id="29939338"/>
<dbReference type="RefSeq" id="WP_006551171.1">
    <property type="nucleotide sequence ID" value="NZ_AZXY01000002.1"/>
</dbReference>
<organism evidence="2 3">
    <name type="scientific">Rhodococcus pyridinivorans KG-16</name>
    <dbReference type="NCBI Taxonomy" id="1441730"/>
    <lineage>
        <taxon>Bacteria</taxon>
        <taxon>Bacillati</taxon>
        <taxon>Actinomycetota</taxon>
        <taxon>Actinomycetes</taxon>
        <taxon>Mycobacteriales</taxon>
        <taxon>Nocardiaceae</taxon>
        <taxon>Rhodococcus</taxon>
    </lineage>
</organism>
<name>A0A0V9UP34_9NOCA</name>
<dbReference type="AlphaFoldDB" id="A0A0V9UP34"/>
<gene>
    <name evidence="2" type="ORF">Z045_06265</name>
</gene>
<comment type="caution">
    <text evidence="2">The sequence shown here is derived from an EMBL/GenBank/DDBJ whole genome shotgun (WGS) entry which is preliminary data.</text>
</comment>
<reference evidence="2 3" key="2">
    <citation type="journal article" date="2016" name="Genome Announc.">
        <title>Draft Genome Sequence of a Versatile Hydrocarbon-Degrading Bacterium, Rhodococcus pyridinivorans Strain KG-16, Collected from Oil Fields in India.</title>
        <authorList>
            <person name="Aggarwal R.K."/>
            <person name="Dawar C."/>
            <person name="Phanindranath R."/>
            <person name="Mutnuri L."/>
            <person name="Dayal A.M."/>
        </authorList>
    </citation>
    <scope>NUCLEOTIDE SEQUENCE [LARGE SCALE GENOMIC DNA]</scope>
    <source>
        <strain evidence="2 3">KG-16</strain>
    </source>
</reference>
<dbReference type="PATRIC" id="fig|1441730.3.peg.1329"/>
<evidence type="ECO:0000313" key="3">
    <source>
        <dbReference type="Proteomes" id="UP000053060"/>
    </source>
</evidence>
<dbReference type="Pfam" id="PF22289">
    <property type="entry name" value="DmmA-like_C"/>
    <property type="match status" value="1"/>
</dbReference>
<sequence>MKASGFVHGDPPALDRAGRAFLVLAASDCELARKAVRHWMADASELGRDAAALYDPTPGRAAEAVAALRAGSRILVAGPAAEAMAYTAAARQAGALPCELITYVTSTVTLTVFCPHCETTQRADARPGDRISCAGCGISLEIRPHLSSHHGTYLGAVA</sequence>
<accession>A0A0V9UP34</accession>
<protein>
    <recommendedName>
        <fullName evidence="1">Dimethylamine monooxygenase subunit DmmA-like C-terminal domain-containing protein</fullName>
    </recommendedName>
</protein>
<evidence type="ECO:0000259" key="1">
    <source>
        <dbReference type="Pfam" id="PF22289"/>
    </source>
</evidence>
<feature type="domain" description="Dimethylamine monooxygenase subunit DmmA-like C-terminal" evidence="1">
    <location>
        <begin position="112"/>
        <end position="155"/>
    </location>
</feature>
<proteinExistence type="predicted"/>
<dbReference type="NCBIfam" id="NF041259">
    <property type="entry name" value="mono_DmmA_fam"/>
    <property type="match status" value="1"/>
</dbReference>
<dbReference type="Proteomes" id="UP000053060">
    <property type="component" value="Unassembled WGS sequence"/>
</dbReference>